<evidence type="ECO:0000256" key="2">
    <source>
        <dbReference type="ARBA" id="ARBA00022747"/>
    </source>
</evidence>
<keyword evidence="2" id="KW-0680">Restriction system</keyword>
<dbReference type="Pfam" id="PF01420">
    <property type="entry name" value="Methylase_S"/>
    <property type="match status" value="2"/>
</dbReference>
<proteinExistence type="inferred from homology"/>
<dbReference type="Proteomes" id="UP000594630">
    <property type="component" value="Chromosome"/>
</dbReference>
<organism evidence="5 6">
    <name type="scientific">Campylobacter concisus</name>
    <dbReference type="NCBI Taxonomy" id="199"/>
    <lineage>
        <taxon>Bacteria</taxon>
        <taxon>Pseudomonadati</taxon>
        <taxon>Campylobacterota</taxon>
        <taxon>Epsilonproteobacteria</taxon>
        <taxon>Campylobacterales</taxon>
        <taxon>Campylobacteraceae</taxon>
        <taxon>Campylobacter</taxon>
    </lineage>
</organism>
<accession>A0A7S9ND86</accession>
<protein>
    <submittedName>
        <fullName evidence="5">Restriction endonuclease subunit S</fullName>
    </submittedName>
</protein>
<dbReference type="GO" id="GO:0004519">
    <property type="term" value="F:endonuclease activity"/>
    <property type="evidence" value="ECO:0007669"/>
    <property type="project" value="UniProtKB-KW"/>
</dbReference>
<dbReference type="Gene3D" id="3.90.220.20">
    <property type="entry name" value="DNA methylase specificity domains"/>
    <property type="match status" value="2"/>
</dbReference>
<keyword evidence="5" id="KW-0255">Endonuclease</keyword>
<dbReference type="REBASE" id="457812">
    <property type="entry name" value="S.CcoDOS2ORF435P"/>
</dbReference>
<comment type="similarity">
    <text evidence="1">Belongs to the type-I restriction system S methylase family.</text>
</comment>
<dbReference type="GO" id="GO:0009307">
    <property type="term" value="P:DNA restriction-modification system"/>
    <property type="evidence" value="ECO:0007669"/>
    <property type="project" value="UniProtKB-KW"/>
</dbReference>
<dbReference type="InterPro" id="IPR052021">
    <property type="entry name" value="Type-I_RS_S_subunit"/>
</dbReference>
<reference evidence="5 6" key="1">
    <citation type="journal article" date="2018" name="Emerg. Microbes Infect.">
        <title>Genomic analysis of oral Campylobacter concisus strains identified a potential bacterial molecular marker associated with active Crohn's disease.</title>
        <authorList>
            <person name="Liu F."/>
            <person name="Ma R."/>
            <person name="Tay C.Y.A."/>
            <person name="Octavia S."/>
            <person name="Lan R."/>
            <person name="Chung H.K.L."/>
            <person name="Riordan S.M."/>
            <person name="Grimm M.C."/>
            <person name="Leong R.W."/>
            <person name="Tanaka M.M."/>
            <person name="Connor S."/>
            <person name="Zhang L."/>
        </authorList>
    </citation>
    <scope>NUCLEOTIDE SEQUENCE [LARGE SCALE GENOMIC DNA]</scope>
    <source>
        <strain evidence="5 6">P10CDO-S2</strain>
    </source>
</reference>
<keyword evidence="5" id="KW-0378">Hydrolase</keyword>
<sequence>MAKFKRYDSYKNSGVEWLGEIPSHWEILANKYIFKLKRNLVGKRSNKYVLLSLTLDGIVERDLDKGGKFPAEFDTYQEVKNGDFVFCLFDVEETPRTIGLSEYDGMITGAYTVFDVRNVSKKYLYYFYLNLDNNKRLKPLYLGLRKTISKENFFSFKTFIPPKDEQEKIASYLDEKMAKIDASISGKEKFIELLKEQKRIIINDAVTKGLNKNAKFKNSGVEWLGEIPSHWEMLKLKFIGKIFAGLSDKKGDDFSKEFTSDKKPFIPFTNVCNNLKIDKNQMQYVKINPYETQNKVREKDIIFLMSSETLEDIGKCSIYLEKEQLYLNSFCKGFRPNLSRINPEFLNYLLQSKTYRNYFNLAGRGFTRINIKQEYISNLCAILPPKDEQEKIVEYIETKTAKIDKLVNLEQEYIKSLKEYKASLIDSVVTGKVKV</sequence>
<evidence type="ECO:0000256" key="1">
    <source>
        <dbReference type="ARBA" id="ARBA00010923"/>
    </source>
</evidence>
<evidence type="ECO:0000256" key="3">
    <source>
        <dbReference type="ARBA" id="ARBA00023125"/>
    </source>
</evidence>
<dbReference type="GO" id="GO:0003677">
    <property type="term" value="F:DNA binding"/>
    <property type="evidence" value="ECO:0007669"/>
    <property type="project" value="UniProtKB-KW"/>
</dbReference>
<evidence type="ECO:0000259" key="4">
    <source>
        <dbReference type="Pfam" id="PF01420"/>
    </source>
</evidence>
<keyword evidence="3" id="KW-0238">DNA-binding</keyword>
<feature type="domain" description="Type I restriction modification DNA specificity" evidence="4">
    <location>
        <begin position="228"/>
        <end position="403"/>
    </location>
</feature>
<dbReference type="PANTHER" id="PTHR30408">
    <property type="entry name" value="TYPE-1 RESTRICTION ENZYME ECOKI SPECIFICITY PROTEIN"/>
    <property type="match status" value="1"/>
</dbReference>
<dbReference type="InterPro" id="IPR044946">
    <property type="entry name" value="Restrct_endonuc_typeI_TRD_sf"/>
</dbReference>
<dbReference type="AlphaFoldDB" id="A0A7S9ND86"/>
<evidence type="ECO:0000313" key="6">
    <source>
        <dbReference type="Proteomes" id="UP000594630"/>
    </source>
</evidence>
<keyword evidence="5" id="KW-0540">Nuclease</keyword>
<dbReference type="CDD" id="cd17252">
    <property type="entry name" value="RMtype1_S_EcoKI-TRD1-CR1_like"/>
    <property type="match status" value="1"/>
</dbReference>
<dbReference type="RefSeq" id="WP_107793902.1">
    <property type="nucleotide sequence ID" value="NZ_CP049274.1"/>
</dbReference>
<name>A0A7S9ND86_9BACT</name>
<dbReference type="InterPro" id="IPR000055">
    <property type="entry name" value="Restrct_endonuc_typeI_TRD"/>
</dbReference>
<gene>
    <name evidence="5" type="ORF">CVT06_00440</name>
</gene>
<dbReference type="PANTHER" id="PTHR30408:SF12">
    <property type="entry name" value="TYPE I RESTRICTION ENZYME MJAVIII SPECIFICITY SUBUNIT"/>
    <property type="match status" value="1"/>
</dbReference>
<evidence type="ECO:0000313" key="5">
    <source>
        <dbReference type="EMBL" id="QPH83650.1"/>
    </source>
</evidence>
<dbReference type="SUPFAM" id="SSF116734">
    <property type="entry name" value="DNA methylase specificity domain"/>
    <property type="match status" value="2"/>
</dbReference>
<dbReference type="Gene3D" id="1.10.287.1120">
    <property type="entry name" value="Bipartite methylase S protein"/>
    <property type="match status" value="1"/>
</dbReference>
<feature type="domain" description="Type I restriction modification DNA specificity" evidence="4">
    <location>
        <begin position="114"/>
        <end position="178"/>
    </location>
</feature>
<dbReference type="EMBL" id="CP049274">
    <property type="protein sequence ID" value="QPH83650.1"/>
    <property type="molecule type" value="Genomic_DNA"/>
</dbReference>